<dbReference type="InterPro" id="IPR024455">
    <property type="entry name" value="Phage_capsid"/>
</dbReference>
<accession>A0A735CQQ8</accession>
<dbReference type="Gene3D" id="3.30.2400.10">
    <property type="entry name" value="Major capsid protein gp5"/>
    <property type="match status" value="1"/>
</dbReference>
<feature type="region of interest" description="Disordered" evidence="5">
    <location>
        <begin position="170"/>
        <end position="295"/>
    </location>
</feature>
<feature type="domain" description="Prohead serine protease" evidence="6">
    <location>
        <begin position="67"/>
        <end position="165"/>
    </location>
</feature>
<dbReference type="Pfam" id="PF05065">
    <property type="entry name" value="Phage_capsid"/>
    <property type="match status" value="1"/>
</dbReference>
<evidence type="ECO:0000256" key="4">
    <source>
        <dbReference type="ARBA" id="ARBA00022801"/>
    </source>
</evidence>
<evidence type="ECO:0000256" key="3">
    <source>
        <dbReference type="ARBA" id="ARBA00022670"/>
    </source>
</evidence>
<dbReference type="Pfam" id="PF04586">
    <property type="entry name" value="Peptidase_S78"/>
    <property type="match status" value="1"/>
</dbReference>
<feature type="compositionally biased region" description="Acidic residues" evidence="5">
    <location>
        <begin position="255"/>
        <end position="267"/>
    </location>
</feature>
<evidence type="ECO:0000313" key="8">
    <source>
        <dbReference type="EMBL" id="HAE6846713.1"/>
    </source>
</evidence>
<feature type="compositionally biased region" description="Basic and acidic residues" evidence="5">
    <location>
        <begin position="278"/>
        <end position="295"/>
    </location>
</feature>
<feature type="domain" description="Phage capsid-like C-terminal" evidence="7">
    <location>
        <begin position="419"/>
        <end position="678"/>
    </location>
</feature>
<keyword evidence="2" id="KW-1188">Viral release from host cell</keyword>
<dbReference type="EMBL" id="DAASSO010000001">
    <property type="protein sequence ID" value="HAE6846713.1"/>
    <property type="molecule type" value="Genomic_DNA"/>
</dbReference>
<dbReference type="InterPro" id="IPR054612">
    <property type="entry name" value="Phage_capsid-like_C"/>
</dbReference>
<gene>
    <name evidence="8" type="ORF">G4L24_000065</name>
</gene>
<keyword evidence="3" id="KW-0645">Protease</keyword>
<reference evidence="8" key="2">
    <citation type="submission" date="2018-07" db="EMBL/GenBank/DDBJ databases">
        <authorList>
            <consortium name="NCBI Pathogen Detection Project"/>
        </authorList>
    </citation>
    <scope>NUCLEOTIDE SEQUENCE</scope>
    <source>
        <strain evidence="8">12-0651</strain>
    </source>
</reference>
<evidence type="ECO:0000259" key="6">
    <source>
        <dbReference type="Pfam" id="PF04586"/>
    </source>
</evidence>
<comment type="subcellular location">
    <subcellularLocation>
        <location evidence="1">Virion</location>
    </subcellularLocation>
</comment>
<evidence type="ECO:0000256" key="1">
    <source>
        <dbReference type="ARBA" id="ARBA00004328"/>
    </source>
</evidence>
<dbReference type="SUPFAM" id="SSF56563">
    <property type="entry name" value="Major capsid protein gp5"/>
    <property type="match status" value="1"/>
</dbReference>
<feature type="compositionally biased region" description="Basic and acidic residues" evidence="5">
    <location>
        <begin position="226"/>
        <end position="254"/>
    </location>
</feature>
<evidence type="ECO:0000256" key="5">
    <source>
        <dbReference type="SAM" id="MobiDB-lite"/>
    </source>
</evidence>
<evidence type="ECO:0000256" key="2">
    <source>
        <dbReference type="ARBA" id="ARBA00022612"/>
    </source>
</evidence>
<keyword evidence="4" id="KW-0378">Hydrolase</keyword>
<organism evidence="8">
    <name type="scientific">Salmonella muenchen</name>
    <dbReference type="NCBI Taxonomy" id="596"/>
    <lineage>
        <taxon>Bacteria</taxon>
        <taxon>Pseudomonadati</taxon>
        <taxon>Pseudomonadota</taxon>
        <taxon>Gammaproteobacteria</taxon>
        <taxon>Enterobacterales</taxon>
        <taxon>Enterobacteriaceae</taxon>
        <taxon>Salmonella</taxon>
    </lineage>
</organism>
<evidence type="ECO:0000259" key="7">
    <source>
        <dbReference type="Pfam" id="PF05065"/>
    </source>
</evidence>
<comment type="caution">
    <text evidence="8">The sequence shown here is derived from an EMBL/GenBank/DDBJ whole genome shotgun (WGS) entry which is preliminary data.</text>
</comment>
<dbReference type="NCBIfam" id="TIGR01554">
    <property type="entry name" value="major_cap_HK97"/>
    <property type="match status" value="1"/>
</dbReference>
<sequence>MTTKQFRRDLTVNKPTFIEENDERIVELAFSSEAPYSRIYTDQNGDPVELKEILLHGEENVDLSVLNDNASLLWNHNFDDHLGVVVAGSARIDSDRVGRALVKFSKVGQLANETFEKVKEGSLSKVSVGYAVLEGHADFSKGVYFVTRWQPYELTICSVPADSSVGVGRSLNTITDEPANNEENREVEVEIKEQEPEIKPEEEIRSEENKEQEELNNEESNSCTGDRSDRSETVEEEKVTPEETRSEEENKNENSEELNTDTQESDDERQNNTETGEEEKPVEVEKPFERSQEDTDEIRAIGKHLNISEDEIQRAIEDKEITVESFKQRALNNITESKTFAKGKNNMTDTIKTLETRFDLNKAVRSIATGKALDGAEKEYSDEQARIAAQRGRSQRTNSVFIPASALRAGQNMESLSPVVPADLRQDCFVDMIVQNSILGKLGVRTINATGPVSLPSLTSSNLENFGFVAEGQSAGEGSIKFAAQPMTLKTFNGVIPVTRQAAITLPNIGAIVGEHMIKHSRIALEKAILGNAANANARDGVAKLLKDAGKVKQIEWTHKGFLKLIAELTDAGYSESDLAFATRGVVKADLAATLKDAGVPGFMVENDKLANRPIYGSGVIAEDTMIFGDFSSLAIADFGSLELDCDDTTGRAAGNLFFRVWADLDWAIMDHSALTVVEKAAAARGK</sequence>
<feature type="compositionally biased region" description="Basic and acidic residues" evidence="5">
    <location>
        <begin position="182"/>
        <end position="213"/>
    </location>
</feature>
<name>A0A735CQQ8_SALMU</name>
<reference evidence="8" key="1">
    <citation type="journal article" date="2018" name="Genome Biol.">
        <title>SKESA: strategic k-mer extension for scrupulous assemblies.</title>
        <authorList>
            <person name="Souvorov A."/>
            <person name="Agarwala R."/>
            <person name="Lipman D.J."/>
        </authorList>
    </citation>
    <scope>NUCLEOTIDE SEQUENCE</scope>
    <source>
        <strain evidence="8">12-0651</strain>
    </source>
</reference>
<dbReference type="GO" id="GO:0008233">
    <property type="term" value="F:peptidase activity"/>
    <property type="evidence" value="ECO:0007669"/>
    <property type="project" value="UniProtKB-KW"/>
</dbReference>
<dbReference type="InterPro" id="IPR054613">
    <property type="entry name" value="Peptidase_S78_dom"/>
</dbReference>
<proteinExistence type="predicted"/>
<protein>
    <submittedName>
        <fullName evidence="8">Phage major capsid protein</fullName>
    </submittedName>
</protein>
<dbReference type="AlphaFoldDB" id="A0A735CQQ8"/>
<dbReference type="GO" id="GO:0006508">
    <property type="term" value="P:proteolysis"/>
    <property type="evidence" value="ECO:0007669"/>
    <property type="project" value="UniProtKB-KW"/>
</dbReference>